<dbReference type="InterPro" id="IPR001849">
    <property type="entry name" value="PH_domain"/>
</dbReference>
<evidence type="ECO:0000313" key="16">
    <source>
        <dbReference type="EMBL" id="KAG0145092.1"/>
    </source>
</evidence>
<keyword evidence="17" id="KW-1185">Reference proteome</keyword>
<feature type="binding site" evidence="10">
    <location>
        <begin position="78"/>
        <end position="85"/>
    </location>
    <ligand>
        <name>ATP</name>
        <dbReference type="ChEBI" id="CHEBI:30616"/>
    </ligand>
</feature>
<dbReference type="OrthoDB" id="3176171at2759"/>
<dbReference type="InterPro" id="IPR036961">
    <property type="entry name" value="Kinesin_motor_dom_sf"/>
</dbReference>
<dbReference type="CDD" id="cd22705">
    <property type="entry name" value="FHA_KIF1"/>
    <property type="match status" value="1"/>
</dbReference>
<feature type="region of interest" description="Disordered" evidence="12">
    <location>
        <begin position="1156"/>
        <end position="1191"/>
    </location>
</feature>
<keyword evidence="4" id="KW-0493">Microtubule</keyword>
<evidence type="ECO:0000259" key="14">
    <source>
        <dbReference type="PROSITE" id="PS50006"/>
    </source>
</evidence>
<dbReference type="Gene3D" id="3.40.850.10">
    <property type="entry name" value="Kinesin motor domain"/>
    <property type="match status" value="1"/>
</dbReference>
<dbReference type="InterPro" id="IPR011993">
    <property type="entry name" value="PH-like_dom_sf"/>
</dbReference>
<keyword evidence="5 10" id="KW-0547">Nucleotide-binding</keyword>
<dbReference type="FunFam" id="2.60.200.20:FF:000001">
    <property type="entry name" value="Kinesin family member 1B"/>
    <property type="match status" value="1"/>
</dbReference>
<feature type="compositionally biased region" description="Polar residues" evidence="12">
    <location>
        <begin position="1538"/>
        <end position="1553"/>
    </location>
</feature>
<dbReference type="Proteomes" id="UP000886653">
    <property type="component" value="Unassembled WGS sequence"/>
</dbReference>
<dbReference type="InterPro" id="IPR032405">
    <property type="entry name" value="Kinesin_assoc"/>
</dbReference>
<dbReference type="InterPro" id="IPR001752">
    <property type="entry name" value="Kinesin_motor_dom"/>
</dbReference>
<keyword evidence="2" id="KW-0813">Transport</keyword>
<dbReference type="InterPro" id="IPR049780">
    <property type="entry name" value="PH_KIFIA_KIFIB"/>
</dbReference>
<dbReference type="InterPro" id="IPR000253">
    <property type="entry name" value="FHA_dom"/>
</dbReference>
<keyword evidence="9" id="KW-0206">Cytoskeleton</keyword>
<dbReference type="Pfam" id="PF12473">
    <property type="entry name" value="DUF3694"/>
    <property type="match status" value="1"/>
</dbReference>
<comment type="caution">
    <text evidence="16">The sequence shown here is derived from an EMBL/GenBank/DDBJ whole genome shotgun (WGS) entry which is preliminary data.</text>
</comment>
<dbReference type="InterPro" id="IPR008984">
    <property type="entry name" value="SMAD_FHA_dom_sf"/>
</dbReference>
<feature type="compositionally biased region" description="Polar residues" evidence="12">
    <location>
        <begin position="1171"/>
        <end position="1184"/>
    </location>
</feature>
<dbReference type="FunFam" id="3.40.850.10:FF:000047">
    <property type="entry name" value="Kinesin family protein"/>
    <property type="match status" value="1"/>
</dbReference>
<dbReference type="PRINTS" id="PR00380">
    <property type="entry name" value="KINESINHEAVY"/>
</dbReference>
<dbReference type="SMART" id="SM00129">
    <property type="entry name" value="KISc"/>
    <property type="match status" value="1"/>
</dbReference>
<evidence type="ECO:0000256" key="2">
    <source>
        <dbReference type="ARBA" id="ARBA00022448"/>
    </source>
</evidence>
<proteinExistence type="inferred from homology"/>
<evidence type="ECO:0000256" key="3">
    <source>
        <dbReference type="ARBA" id="ARBA00022490"/>
    </source>
</evidence>
<reference evidence="16" key="1">
    <citation type="submission" date="2013-11" db="EMBL/GenBank/DDBJ databases">
        <title>Genome sequence of the fusiform rust pathogen reveals effectors for host alternation and coevolution with pine.</title>
        <authorList>
            <consortium name="DOE Joint Genome Institute"/>
            <person name="Smith K."/>
            <person name="Pendleton A."/>
            <person name="Kubisiak T."/>
            <person name="Anderson C."/>
            <person name="Salamov A."/>
            <person name="Aerts A."/>
            <person name="Riley R."/>
            <person name="Clum A."/>
            <person name="Lindquist E."/>
            <person name="Ence D."/>
            <person name="Campbell M."/>
            <person name="Kronenberg Z."/>
            <person name="Feau N."/>
            <person name="Dhillon B."/>
            <person name="Hamelin R."/>
            <person name="Burleigh J."/>
            <person name="Smith J."/>
            <person name="Yandell M."/>
            <person name="Nelson C."/>
            <person name="Grigoriev I."/>
            <person name="Davis J."/>
        </authorList>
    </citation>
    <scope>NUCLEOTIDE SEQUENCE</scope>
    <source>
        <strain evidence="16">G11</strain>
    </source>
</reference>
<protein>
    <recommendedName>
        <fullName evidence="18">Kinesin-like protein</fullName>
    </recommendedName>
</protein>
<evidence type="ECO:0000256" key="8">
    <source>
        <dbReference type="ARBA" id="ARBA00023175"/>
    </source>
</evidence>
<comment type="subcellular location">
    <subcellularLocation>
        <location evidence="1">Cytoplasm</location>
        <location evidence="1">Cytoskeleton</location>
    </subcellularLocation>
</comment>
<dbReference type="SUPFAM" id="SSF50729">
    <property type="entry name" value="PH domain-like"/>
    <property type="match status" value="1"/>
</dbReference>
<dbReference type="PROSITE" id="PS50003">
    <property type="entry name" value="PH_DOMAIN"/>
    <property type="match status" value="1"/>
</dbReference>
<evidence type="ECO:0000259" key="15">
    <source>
        <dbReference type="PROSITE" id="PS50067"/>
    </source>
</evidence>
<dbReference type="GO" id="GO:0005546">
    <property type="term" value="F:phosphatidylinositol-4,5-bisphosphate binding"/>
    <property type="evidence" value="ECO:0007669"/>
    <property type="project" value="UniProtKB-ARBA"/>
</dbReference>
<keyword evidence="6 10" id="KW-0067">ATP-binding</keyword>
<feature type="region of interest" description="Disordered" evidence="12">
    <location>
        <begin position="1"/>
        <end position="25"/>
    </location>
</feature>
<feature type="domain" description="FHA" evidence="14">
    <location>
        <begin position="480"/>
        <end position="533"/>
    </location>
</feature>
<feature type="region of interest" description="Disordered" evidence="12">
    <location>
        <begin position="1536"/>
        <end position="1564"/>
    </location>
</feature>
<dbReference type="Gene3D" id="6.10.250.2520">
    <property type="match status" value="1"/>
</dbReference>
<keyword evidence="8 10" id="KW-0505">Motor protein</keyword>
<dbReference type="InterPro" id="IPR022164">
    <property type="entry name" value="Kinesin-like"/>
</dbReference>
<dbReference type="Pfam" id="PF00498">
    <property type="entry name" value="FHA"/>
    <property type="match status" value="1"/>
</dbReference>
<gene>
    <name evidence="16" type="ORF">CROQUDRAFT_671993</name>
</gene>
<comment type="similarity">
    <text evidence="10">Belongs to the TRAFAC class myosin-kinesin ATPase superfamily. Kinesin family.</text>
</comment>
<evidence type="ECO:0000256" key="1">
    <source>
        <dbReference type="ARBA" id="ARBA00004245"/>
    </source>
</evidence>
<evidence type="ECO:0000256" key="4">
    <source>
        <dbReference type="ARBA" id="ARBA00022701"/>
    </source>
</evidence>
<evidence type="ECO:0000256" key="7">
    <source>
        <dbReference type="ARBA" id="ARBA00023054"/>
    </source>
</evidence>
<evidence type="ECO:0000256" key="9">
    <source>
        <dbReference type="ARBA" id="ARBA00023212"/>
    </source>
</evidence>
<evidence type="ECO:0000256" key="10">
    <source>
        <dbReference type="PROSITE-ProRule" id="PRU00283"/>
    </source>
</evidence>
<dbReference type="SMART" id="SM00233">
    <property type="entry name" value="PH"/>
    <property type="match status" value="1"/>
</dbReference>
<dbReference type="InterPro" id="IPR027417">
    <property type="entry name" value="P-loop_NTPase"/>
</dbReference>
<evidence type="ECO:0000256" key="5">
    <source>
        <dbReference type="ARBA" id="ARBA00022741"/>
    </source>
</evidence>
<dbReference type="PANTHER" id="PTHR47117">
    <property type="entry name" value="STAR-RELATED LIPID TRANSFER PROTEIN 9"/>
    <property type="match status" value="1"/>
</dbReference>
<dbReference type="Gene3D" id="2.60.200.20">
    <property type="match status" value="1"/>
</dbReference>
<evidence type="ECO:0008006" key="18">
    <source>
        <dbReference type="Google" id="ProtNLM"/>
    </source>
</evidence>
<dbReference type="GO" id="GO:0005874">
    <property type="term" value="C:microtubule"/>
    <property type="evidence" value="ECO:0007669"/>
    <property type="project" value="UniProtKB-KW"/>
</dbReference>
<evidence type="ECO:0000313" key="17">
    <source>
        <dbReference type="Proteomes" id="UP000886653"/>
    </source>
</evidence>
<dbReference type="Gene3D" id="2.30.29.30">
    <property type="entry name" value="Pleckstrin-homology domain (PH domain)/Phosphotyrosine-binding domain (PTB)"/>
    <property type="match status" value="1"/>
</dbReference>
<dbReference type="Pfam" id="PF16183">
    <property type="entry name" value="Kinesin_assoc"/>
    <property type="match status" value="1"/>
</dbReference>
<dbReference type="PROSITE" id="PS50006">
    <property type="entry name" value="FHA_DOMAIN"/>
    <property type="match status" value="1"/>
</dbReference>
<dbReference type="SMART" id="SM00240">
    <property type="entry name" value="FHA"/>
    <property type="match status" value="1"/>
</dbReference>
<dbReference type="Pfam" id="PF00225">
    <property type="entry name" value="Kinesin"/>
    <property type="match status" value="1"/>
</dbReference>
<dbReference type="GO" id="GO:0005524">
    <property type="term" value="F:ATP binding"/>
    <property type="evidence" value="ECO:0007669"/>
    <property type="project" value="UniProtKB-UniRule"/>
</dbReference>
<feature type="region of interest" description="Disordered" evidence="12">
    <location>
        <begin position="668"/>
        <end position="710"/>
    </location>
</feature>
<dbReference type="CDD" id="cd01233">
    <property type="entry name" value="PH_KIFIA_KIFIB"/>
    <property type="match status" value="1"/>
</dbReference>
<evidence type="ECO:0000256" key="6">
    <source>
        <dbReference type="ARBA" id="ARBA00022840"/>
    </source>
</evidence>
<dbReference type="EMBL" id="MU167283">
    <property type="protein sequence ID" value="KAG0145092.1"/>
    <property type="molecule type" value="Genomic_DNA"/>
</dbReference>
<dbReference type="SUPFAM" id="SSF49879">
    <property type="entry name" value="SMAD/FHA domain"/>
    <property type="match status" value="1"/>
</dbReference>
<dbReference type="InterPro" id="IPR022140">
    <property type="entry name" value="Kinesin-like_KIF1-typ"/>
</dbReference>
<keyword evidence="3" id="KW-0963">Cytoplasm</keyword>
<organism evidence="16 17">
    <name type="scientific">Cronartium quercuum f. sp. fusiforme G11</name>
    <dbReference type="NCBI Taxonomy" id="708437"/>
    <lineage>
        <taxon>Eukaryota</taxon>
        <taxon>Fungi</taxon>
        <taxon>Dikarya</taxon>
        <taxon>Basidiomycota</taxon>
        <taxon>Pucciniomycotina</taxon>
        <taxon>Pucciniomycetes</taxon>
        <taxon>Pucciniales</taxon>
        <taxon>Coleosporiaceae</taxon>
        <taxon>Cronartium</taxon>
    </lineage>
</organism>
<sequence>MEGGTHTFLDPPADDSQAQKRPAAERETKSFAFDHSYWSACAKDEPGYASQQTLYEDLGVDLLDNSFQGYNSCIFAYGQTGSGKSYSMMGYGEDRGIIPLTCSALFDRIQEKEQTEPNVTYTVEVSFMEIYNERVRDLLNPKNKGNLRVREHPSLGPYVEDLSKLAVQSYANVETLMDEGNKARTVAATNMNETSSRSHSVFTLLLTQRRNDTTTGLAGEKVSRISLVDLAGSERANSTGATGVRLKEGAQINKSLTTLGKVISALATAGGGGGKKKKAEEHVPYRDSVLTWLLKDSLGGNSKTAMIAAISPADYDETLSTLRYADQAKKIKNKAVVNEDPNAKLIRELKEELSTLRTRISSGGGVGEDTYDVTLPPEKQIVTYQTKSGEIKTVTKAALQEQLEQSEKLMTEVAQTWEEKLVKTQVVQKEREAALEELGITIEKNNVGVYTPKKMPHLVNLNEDPLMSECLIYQIKAGTTMVGNTETDQPCDIRLSGRNILPQHCHFESDRETGKVLLYAHENAPTMVNGQRLSPDAPKKLKSGYRVILGDYHIFRFNHPEEVRKHREKVKSVSELSPANPNAPGEIVRSPLGLVPESDASQAESGSPYVRSDSPTASSVYDPHDYHYARREAVISRLNGTDVNLEELDDSEVERLFDDVARVRMQRKGTSVSGRESRMSYVSDQIDDDDFSGGSPSRRPQSGSTYVTDDTSIADSTVTFNQSHDRRLETIKADLVLQLDAQRIEYEDKIKTLSATHHFNGQDSEQLQMERNAMETEMQVLREEMQQKLEVQKQKYQKKVKKLKTRTRQTDNASDLDFDLDELTDEQRRLCQKAVKKWKQFNQVKLAERLLTNAVNLKESNVISKDLDKNVTYQFIVLDKEPWQLTNSMLESIKGLNEFDDVSDPALSDRSNRPCIGIKVLDKRHRAIYVWSLDKLMLRLKQMRNLYNFIDKPEFSQHFNWEDPFYDAFPPSYSFIGKAFIPLGPLYRNLPISCTLPIYSPYTLSQIASCRIRIRTIGIAPPTRTGILLNCANGTSTPSAKDSLCPLVDGGKITLEIVVDDVSGFTSRDFASVHCQIRTSSLVGPLKAGVEDHVFRSAAVDLPCDDHEFHLKQTTTITISAQVKAHFASACAPIEFFGQVMPSYLDRLERFDEKKSSDNKKAATGAAHLSALSSPNSDVGNPFSSPQPPMALMELVSTPSSSSQMRQPETEFVCEQFHDVSCSIQMLELAANGEYLPTPIVTQNVLDPGAFFVRQGLQRKLAIKVSHNSGRQFPWTRIGTVELSNVRLLDGQGRVHGPKMNKLVGVKPSNKPTAKFETDGTSSITYVGNWDTGAHDSTYLNRVTANEQRVLVELKWKVEAENCIEPISFKLDLGLTIKERDQRPPLTIFNFLGSSKTLDRSNYLFSIKLKPVLIKKVSEIWRLNTLHQFIHGEEALGHWKPRGISLLEEHWAFKEAIELKAAVTTMKTVLTYSNAGSSTAVARSSSVLSPATEEGGFESSLPVQDNLDLFKIGKSLELWQKQFGPKQKMILGQEPGRSINSAMNSPGGTSPSPDNGGGDNGQLLSPIALNQADHQQPATKSKRERKLTAEVSLIPRTDNVVKRGYMLVLRDPTSDQWAKRWFVLRRPYLYIYEDGDETREVGVINLGNVHVDSNLELECMLQRKNVFALYSSTNSYFFQTQSMKELQVWTTSIFPQSL</sequence>
<dbReference type="GO" id="GO:0008574">
    <property type="term" value="F:plus-end-directed microtubule motor activity"/>
    <property type="evidence" value="ECO:0007669"/>
    <property type="project" value="UniProtKB-ARBA"/>
</dbReference>
<feature type="coiled-coil region" evidence="11">
    <location>
        <begin position="764"/>
        <end position="806"/>
    </location>
</feature>
<evidence type="ECO:0000256" key="11">
    <source>
        <dbReference type="SAM" id="Coils"/>
    </source>
</evidence>
<dbReference type="SUPFAM" id="SSF52540">
    <property type="entry name" value="P-loop containing nucleoside triphosphate hydrolases"/>
    <property type="match status" value="1"/>
</dbReference>
<dbReference type="InterPro" id="IPR019821">
    <property type="entry name" value="Kinesin_motor_CS"/>
</dbReference>
<keyword evidence="7 11" id="KW-0175">Coiled coil</keyword>
<dbReference type="PROSITE" id="PS50067">
    <property type="entry name" value="KINESIN_MOTOR_2"/>
    <property type="match status" value="1"/>
</dbReference>
<dbReference type="Pfam" id="PF12423">
    <property type="entry name" value="KIF1B"/>
    <property type="match status" value="1"/>
</dbReference>
<dbReference type="CDD" id="cd01365">
    <property type="entry name" value="KISc_KIF1A_KIF1B"/>
    <property type="match status" value="1"/>
</dbReference>
<dbReference type="GO" id="GO:0047496">
    <property type="term" value="P:vesicle transport along microtubule"/>
    <property type="evidence" value="ECO:0007669"/>
    <property type="project" value="UniProtKB-ARBA"/>
</dbReference>
<feature type="compositionally biased region" description="Low complexity" evidence="12">
    <location>
        <begin position="692"/>
        <end position="704"/>
    </location>
</feature>
<dbReference type="GO" id="GO:0008017">
    <property type="term" value="F:microtubule binding"/>
    <property type="evidence" value="ECO:0007669"/>
    <property type="project" value="InterPro"/>
</dbReference>
<name>A0A9P6NGC6_9BASI</name>
<evidence type="ECO:0000259" key="13">
    <source>
        <dbReference type="PROSITE" id="PS50003"/>
    </source>
</evidence>
<feature type="domain" description="PH" evidence="13">
    <location>
        <begin position="1599"/>
        <end position="1698"/>
    </location>
</feature>
<dbReference type="Pfam" id="PF00169">
    <property type="entry name" value="PH"/>
    <property type="match status" value="1"/>
</dbReference>
<evidence type="ECO:0000256" key="12">
    <source>
        <dbReference type="SAM" id="MobiDB-lite"/>
    </source>
</evidence>
<dbReference type="PROSITE" id="PS00411">
    <property type="entry name" value="KINESIN_MOTOR_1"/>
    <property type="match status" value="1"/>
</dbReference>
<accession>A0A9P6NGC6</accession>
<feature type="region of interest" description="Disordered" evidence="12">
    <location>
        <begin position="566"/>
        <end position="622"/>
    </location>
</feature>
<feature type="domain" description="Kinesin motor" evidence="15">
    <location>
        <begin position="1"/>
        <end position="331"/>
    </location>
</feature>